<dbReference type="InterPro" id="IPR011041">
    <property type="entry name" value="Quinoprot_gluc/sorb_DH_b-prop"/>
</dbReference>
<feature type="region of interest" description="Disordered" evidence="1">
    <location>
        <begin position="409"/>
        <end position="449"/>
    </location>
</feature>
<sequence length="449" mass="48557">MLMKTQVHSPHFTKPCATASTVATAAAASSLWLGTLALGLALPVQAQTQTPVTNAAQATQPTALKVSEIAFGLDHPWAVAFLPGGDYLVTERSGQMRLIDERGRVGAPLAGVPRVVAEGQGGLLDLVLDRQFEQNRRLFFCFAEADPNNSSRNSTALASATLAENRQSLENVQIIFHQMPRIKSELHFGCRIAQSQDGSLFLALGERSHARQQAQRTGNHLGKIVHLLPDGSPHPDNPFLNNGAGVPDIWSWGHRNPQGAVITPDGKLWVNEHGPQGGDELNLIERGKNYGWPIITHGRNYGIGTRIGEGTHKPGMEQPAYQWTPSIAPSGMAYLHSDRYGLEWQNSLFIGSLRFGTLHRMSLHGDTAQEEEQLLLGPDERIRDVRESPDGYLYLLTDSRNGRLLRIEPPEPVVAPPLPDEAPQATGTQAPDGAVPAGPVLAVPPSGAL</sequence>
<proteinExistence type="predicted"/>
<feature type="chain" id="PRO_5012002252" evidence="2">
    <location>
        <begin position="47"/>
        <end position="449"/>
    </location>
</feature>
<feature type="compositionally biased region" description="Low complexity" evidence="1">
    <location>
        <begin position="430"/>
        <end position="449"/>
    </location>
</feature>
<dbReference type="InterPro" id="IPR012938">
    <property type="entry name" value="Glc/Sorbosone_DH"/>
</dbReference>
<dbReference type="AlphaFoldDB" id="A0A1M4XKR0"/>
<dbReference type="Pfam" id="PF07995">
    <property type="entry name" value="GSDH"/>
    <property type="match status" value="1"/>
</dbReference>
<reference evidence="4 5" key="1">
    <citation type="submission" date="2016-11" db="EMBL/GenBank/DDBJ databases">
        <authorList>
            <person name="Jaros S."/>
            <person name="Januszkiewicz K."/>
            <person name="Wedrychowicz H."/>
        </authorList>
    </citation>
    <scope>NUCLEOTIDE SEQUENCE [LARGE SCALE GENOMIC DNA]</scope>
    <source>
        <strain evidence="4 5">DSM 16112</strain>
    </source>
</reference>
<evidence type="ECO:0000256" key="1">
    <source>
        <dbReference type="SAM" id="MobiDB-lite"/>
    </source>
</evidence>
<organism evidence="4 5">
    <name type="scientific">Lampropedia hyalina DSM 16112</name>
    <dbReference type="NCBI Taxonomy" id="1122156"/>
    <lineage>
        <taxon>Bacteria</taxon>
        <taxon>Pseudomonadati</taxon>
        <taxon>Pseudomonadota</taxon>
        <taxon>Betaproteobacteria</taxon>
        <taxon>Burkholderiales</taxon>
        <taxon>Comamonadaceae</taxon>
        <taxon>Lampropedia</taxon>
    </lineage>
</organism>
<feature type="signal peptide" evidence="2">
    <location>
        <begin position="1"/>
        <end position="46"/>
    </location>
</feature>
<keyword evidence="5" id="KW-1185">Reference proteome</keyword>
<name>A0A1M4XKR0_9BURK</name>
<evidence type="ECO:0000313" key="4">
    <source>
        <dbReference type="EMBL" id="SHE93958.1"/>
    </source>
</evidence>
<dbReference type="InterPro" id="IPR011042">
    <property type="entry name" value="6-blade_b-propeller_TolB-like"/>
</dbReference>
<dbReference type="PANTHER" id="PTHR19328:SF75">
    <property type="entry name" value="ALDOSE SUGAR DEHYDROGENASE YLII"/>
    <property type="match status" value="1"/>
</dbReference>
<dbReference type="Gene3D" id="2.120.10.30">
    <property type="entry name" value="TolB, C-terminal domain"/>
    <property type="match status" value="1"/>
</dbReference>
<feature type="domain" description="Glucose/Sorbosone dehydrogenase" evidence="3">
    <location>
        <begin position="73"/>
        <end position="406"/>
    </location>
</feature>
<evidence type="ECO:0000313" key="5">
    <source>
        <dbReference type="Proteomes" id="UP000184327"/>
    </source>
</evidence>
<dbReference type="EMBL" id="FQUZ01000009">
    <property type="protein sequence ID" value="SHE93958.1"/>
    <property type="molecule type" value="Genomic_DNA"/>
</dbReference>
<keyword evidence="2" id="KW-0732">Signal</keyword>
<feature type="compositionally biased region" description="Pro residues" evidence="1">
    <location>
        <begin position="410"/>
        <end position="420"/>
    </location>
</feature>
<evidence type="ECO:0000256" key="2">
    <source>
        <dbReference type="SAM" id="SignalP"/>
    </source>
</evidence>
<dbReference type="STRING" id="1122156.SAMN02745117_01085"/>
<evidence type="ECO:0000259" key="3">
    <source>
        <dbReference type="Pfam" id="PF07995"/>
    </source>
</evidence>
<accession>A0A1M4XKR0</accession>
<dbReference type="Proteomes" id="UP000184327">
    <property type="component" value="Unassembled WGS sequence"/>
</dbReference>
<protein>
    <submittedName>
        <fullName evidence="4">Glucose/arabinose dehydrogenase, beta-propeller fold</fullName>
    </submittedName>
</protein>
<gene>
    <name evidence="4" type="ORF">SAMN02745117_01085</name>
</gene>
<dbReference type="PANTHER" id="PTHR19328">
    <property type="entry name" value="HEDGEHOG-INTERACTING PROTEIN"/>
    <property type="match status" value="1"/>
</dbReference>
<dbReference type="SUPFAM" id="SSF50952">
    <property type="entry name" value="Soluble quinoprotein glucose dehydrogenase"/>
    <property type="match status" value="1"/>
</dbReference>